<dbReference type="SMART" id="SM00336">
    <property type="entry name" value="BBOX"/>
    <property type="match status" value="1"/>
</dbReference>
<dbReference type="SMART" id="SM00557">
    <property type="entry name" value="IG_FLMN"/>
    <property type="match status" value="1"/>
</dbReference>
<dbReference type="InterPro" id="IPR017907">
    <property type="entry name" value="Znf_RING_CS"/>
</dbReference>
<sequence>MTTAMTAASSTSPAASPSSHRNWQTNLNLLSCAICDQRYKQPKVLPCLHSFCEQCLSDVIPAESLSVTCPVCRHQSILPLDGVGALQNNVFILNLLNTFALPGYCNCCRLGLSAPTYKCLDCEEYLCDSCITKHCNMEMAEVGTVDDTVPNNNNNNNNNVIHHRNHNNGDVELVPEDSSAVTITSNGGVGGHCDVSESSPSHALHTNGTGNVIDNRISSTNNHNNHHHHHQDQHQHQRHNIVPLHDLEASTALTCATINGSFSSVGSGGGGGGGGGSGVGGRQGQGESIVCPNHAGSQLRYFCSHCDTAVCETCTQMEHMGHITVILSEAVPEHKNTLTSLVSKVRQLTPEIERAVEDVEDVCKQLELNTLSAEVKISTLFSDLAAMLEDRKQEVLSELAQASAIKEHVLLEQRRSLEDQLARMERCCTITEETLRSGKDTDVVMVKKEMAGKLNDFLACKVPIQPDTNSLALFDEVGMENFPEIVSQLGAVLQNAAVPHKSTAGGEAFSGCVAGKASTVTVTTRDRNGDLVKTGLAPIEAAISSDLSEDKMTPTLTDHHNGTYDLTFVLQAPGVYYLTVLLFGQHTRGSPYKIRAIDLAEETSAATAGRMPRTPVVKQKGSRRPSSSRSQGSSNRRANRIEDDLLMRIGLKGRGKGEFLNPQGLCYNQERVLVADSNNQNVQVFVPSGECRLRFGQPGRAPGKIQRPTGVAVTQNGNFLVADYDNRWVSVFSPEGKYITRIGAGRLQGPKGVAVDSEGRIIVVDNKSSSILIFQPTGRLLHKFGSRGNREHQLAGPHYAAINANNDIIVTDFHNHCVKVFDRDGQYKFSFGSNGEGNGQFNAPTGVAVDDRGNMLVCDWGNSRIQVFDSGGSFLSYVNTASEPLYGPQGLTVTKQGVAVVADSGNHCIKYYKYLQ</sequence>
<keyword evidence="3" id="KW-0808">Transferase</keyword>
<keyword evidence="15" id="KW-1185">Reference proteome</keyword>
<dbReference type="InterPro" id="IPR003649">
    <property type="entry name" value="Bbox_C"/>
</dbReference>
<dbReference type="InterPro" id="IPR057750">
    <property type="entry name" value="TRIM2/3_C"/>
</dbReference>
<evidence type="ECO:0000256" key="3">
    <source>
        <dbReference type="ARBA" id="ARBA00022679"/>
    </source>
</evidence>
<evidence type="ECO:0000313" key="14">
    <source>
        <dbReference type="EMBL" id="KAK3785491.1"/>
    </source>
</evidence>
<dbReference type="EMBL" id="JAWDGP010002127">
    <property type="protein sequence ID" value="KAK3785491.1"/>
    <property type="molecule type" value="Genomic_DNA"/>
</dbReference>
<feature type="repeat" description="NHL" evidence="10">
    <location>
        <begin position="646"/>
        <end position="688"/>
    </location>
</feature>
<evidence type="ECO:0000259" key="12">
    <source>
        <dbReference type="PROSITE" id="PS50089"/>
    </source>
</evidence>
<dbReference type="SMART" id="SM00502">
    <property type="entry name" value="BBC"/>
    <property type="match status" value="1"/>
</dbReference>
<dbReference type="Proteomes" id="UP001283361">
    <property type="component" value="Unassembled WGS sequence"/>
</dbReference>
<proteinExistence type="inferred from homology"/>
<dbReference type="InterPro" id="IPR013083">
    <property type="entry name" value="Znf_RING/FYVE/PHD"/>
</dbReference>
<feature type="repeat" description="NHL" evidence="10">
    <location>
        <begin position="694"/>
        <end position="735"/>
    </location>
</feature>
<dbReference type="CDD" id="cd14960">
    <property type="entry name" value="NHL_TRIM2_like"/>
    <property type="match status" value="1"/>
</dbReference>
<dbReference type="SMART" id="SM00184">
    <property type="entry name" value="RING"/>
    <property type="match status" value="1"/>
</dbReference>
<dbReference type="Gene3D" id="3.30.40.10">
    <property type="entry name" value="Zinc/RING finger domain, C3HC4 (zinc finger)"/>
    <property type="match status" value="1"/>
</dbReference>
<evidence type="ECO:0000256" key="1">
    <source>
        <dbReference type="ARBA" id="ARBA00008518"/>
    </source>
</evidence>
<dbReference type="InterPro" id="IPR001841">
    <property type="entry name" value="Znf_RING"/>
</dbReference>
<organism evidence="14 15">
    <name type="scientific">Elysia crispata</name>
    <name type="common">lettuce slug</name>
    <dbReference type="NCBI Taxonomy" id="231223"/>
    <lineage>
        <taxon>Eukaryota</taxon>
        <taxon>Metazoa</taxon>
        <taxon>Spiralia</taxon>
        <taxon>Lophotrochozoa</taxon>
        <taxon>Mollusca</taxon>
        <taxon>Gastropoda</taxon>
        <taxon>Heterobranchia</taxon>
        <taxon>Euthyneura</taxon>
        <taxon>Panpulmonata</taxon>
        <taxon>Sacoglossa</taxon>
        <taxon>Placobranchoidea</taxon>
        <taxon>Plakobranchidae</taxon>
        <taxon>Elysia</taxon>
    </lineage>
</organism>
<feature type="region of interest" description="Disordered" evidence="11">
    <location>
        <begin position="605"/>
        <end position="639"/>
    </location>
</feature>
<evidence type="ECO:0000256" key="7">
    <source>
        <dbReference type="ARBA" id="ARBA00022833"/>
    </source>
</evidence>
<dbReference type="InterPro" id="IPR011042">
    <property type="entry name" value="6-blade_b-propeller_TolB-like"/>
</dbReference>
<dbReference type="InterPro" id="IPR018957">
    <property type="entry name" value="Znf_C3HC4_RING-type"/>
</dbReference>
<evidence type="ECO:0000256" key="6">
    <source>
        <dbReference type="ARBA" id="ARBA00022771"/>
    </source>
</evidence>
<protein>
    <submittedName>
        <fullName evidence="14">Uncharacterized protein</fullName>
    </submittedName>
</protein>
<dbReference type="Gene3D" id="3.30.160.60">
    <property type="entry name" value="Classic Zinc Finger"/>
    <property type="match status" value="1"/>
</dbReference>
<dbReference type="GO" id="GO:0043161">
    <property type="term" value="P:proteasome-mediated ubiquitin-dependent protein catabolic process"/>
    <property type="evidence" value="ECO:0007669"/>
    <property type="project" value="TreeGrafter"/>
</dbReference>
<name>A0AAE1DWD2_9GAST</name>
<feature type="repeat" description="NHL" evidence="10">
    <location>
        <begin position="872"/>
        <end position="915"/>
    </location>
</feature>
<evidence type="ECO:0000256" key="9">
    <source>
        <dbReference type="PROSITE-ProRule" id="PRU00087"/>
    </source>
</evidence>
<feature type="region of interest" description="Disordered" evidence="11">
    <location>
        <begin position="1"/>
        <end position="21"/>
    </location>
</feature>
<reference evidence="14" key="1">
    <citation type="journal article" date="2023" name="G3 (Bethesda)">
        <title>A reference genome for the long-term kleptoplast-retaining sea slug Elysia crispata morphotype clarki.</title>
        <authorList>
            <person name="Eastman K.E."/>
            <person name="Pendleton A.L."/>
            <person name="Shaikh M.A."/>
            <person name="Suttiyut T."/>
            <person name="Ogas R."/>
            <person name="Tomko P."/>
            <person name="Gavelis G."/>
            <person name="Widhalm J.R."/>
            <person name="Wisecaver J.H."/>
        </authorList>
    </citation>
    <scope>NUCLEOTIDE SEQUENCE</scope>
    <source>
        <strain evidence="14">ECLA1</strain>
    </source>
</reference>
<evidence type="ECO:0000256" key="10">
    <source>
        <dbReference type="PROSITE-ProRule" id="PRU00504"/>
    </source>
</evidence>
<feature type="compositionally biased region" description="Polar residues" evidence="11">
    <location>
        <begin position="196"/>
        <end position="220"/>
    </location>
</feature>
<dbReference type="Gene3D" id="2.40.10.500">
    <property type="match status" value="1"/>
</dbReference>
<dbReference type="PROSITE" id="PS50194">
    <property type="entry name" value="FILAMIN_REPEAT"/>
    <property type="match status" value="1"/>
</dbReference>
<dbReference type="Pfam" id="PF01436">
    <property type="entry name" value="NHL"/>
    <property type="match status" value="6"/>
</dbReference>
<evidence type="ECO:0000259" key="13">
    <source>
        <dbReference type="PROSITE" id="PS50119"/>
    </source>
</evidence>
<dbReference type="InterPro" id="IPR017868">
    <property type="entry name" value="Filamin/ABP280_repeat-like"/>
</dbReference>
<comment type="similarity">
    <text evidence="1">Belongs to the TRIM/RBCC family.</text>
</comment>
<feature type="compositionally biased region" description="Basic residues" evidence="11">
    <location>
        <begin position="224"/>
        <end position="238"/>
    </location>
</feature>
<dbReference type="InterPro" id="IPR001298">
    <property type="entry name" value="Filamin/ABP280_rpt"/>
</dbReference>
<dbReference type="FunFam" id="2.40.10.500:FF:000001">
    <property type="entry name" value="tripartite motif-containing protein 3-like"/>
    <property type="match status" value="1"/>
</dbReference>
<feature type="region of interest" description="Disordered" evidence="11">
    <location>
        <begin position="195"/>
        <end position="238"/>
    </location>
</feature>
<dbReference type="InterPro" id="IPR000315">
    <property type="entry name" value="Znf_B-box"/>
</dbReference>
<dbReference type="InterPro" id="IPR014756">
    <property type="entry name" value="Ig_E-set"/>
</dbReference>
<dbReference type="InterPro" id="IPR050952">
    <property type="entry name" value="TRIM-NHL_E3_ligases"/>
</dbReference>
<evidence type="ECO:0000313" key="15">
    <source>
        <dbReference type="Proteomes" id="UP001283361"/>
    </source>
</evidence>
<comment type="caution">
    <text evidence="14">The sequence shown here is derived from an EMBL/GenBank/DDBJ whole genome shotgun (WGS) entry which is preliminary data.</text>
</comment>
<evidence type="ECO:0000256" key="11">
    <source>
        <dbReference type="SAM" id="MobiDB-lite"/>
    </source>
</evidence>
<evidence type="ECO:0000256" key="2">
    <source>
        <dbReference type="ARBA" id="ARBA00022553"/>
    </source>
</evidence>
<keyword evidence="4" id="KW-0479">Metal-binding</keyword>
<feature type="compositionally biased region" description="Low complexity" evidence="11">
    <location>
        <begin position="1"/>
        <end position="19"/>
    </location>
</feature>
<dbReference type="GO" id="GO:0061630">
    <property type="term" value="F:ubiquitin protein ligase activity"/>
    <property type="evidence" value="ECO:0007669"/>
    <property type="project" value="TreeGrafter"/>
</dbReference>
<dbReference type="SUPFAM" id="SSF101898">
    <property type="entry name" value="NHL repeat"/>
    <property type="match status" value="1"/>
</dbReference>
<dbReference type="InterPro" id="IPR013783">
    <property type="entry name" value="Ig-like_fold"/>
</dbReference>
<evidence type="ECO:0000256" key="4">
    <source>
        <dbReference type="ARBA" id="ARBA00022723"/>
    </source>
</evidence>
<dbReference type="Pfam" id="PF00630">
    <property type="entry name" value="Filamin"/>
    <property type="match status" value="1"/>
</dbReference>
<keyword evidence="5" id="KW-0677">Repeat</keyword>
<dbReference type="PROSITE" id="PS00518">
    <property type="entry name" value="ZF_RING_1"/>
    <property type="match status" value="1"/>
</dbReference>
<dbReference type="InterPro" id="IPR001258">
    <property type="entry name" value="NHL_repeat"/>
</dbReference>
<dbReference type="SUPFAM" id="SSF57850">
    <property type="entry name" value="RING/U-box"/>
    <property type="match status" value="1"/>
</dbReference>
<dbReference type="PROSITE" id="PS51125">
    <property type="entry name" value="NHL"/>
    <property type="match status" value="6"/>
</dbReference>
<feature type="domain" description="RING-type" evidence="12">
    <location>
        <begin position="32"/>
        <end position="73"/>
    </location>
</feature>
<dbReference type="Gene3D" id="2.120.10.30">
    <property type="entry name" value="TolB, C-terminal domain"/>
    <property type="match status" value="1"/>
</dbReference>
<feature type="repeat" description="NHL" evidence="10">
    <location>
        <begin position="781"/>
        <end position="824"/>
    </location>
</feature>
<dbReference type="Pfam" id="PF00643">
    <property type="entry name" value="zf-B_box"/>
    <property type="match status" value="1"/>
</dbReference>
<dbReference type="PANTHER" id="PTHR24104">
    <property type="entry name" value="E3 UBIQUITIN-PROTEIN LIGASE NHLRC1-RELATED"/>
    <property type="match status" value="1"/>
</dbReference>
<dbReference type="GO" id="GO:0008270">
    <property type="term" value="F:zinc ion binding"/>
    <property type="evidence" value="ECO:0007669"/>
    <property type="project" value="UniProtKB-KW"/>
</dbReference>
<feature type="domain" description="B box-type" evidence="13">
    <location>
        <begin position="286"/>
        <end position="327"/>
    </location>
</feature>
<dbReference type="AlphaFoldDB" id="A0AAE1DWD2"/>
<dbReference type="SUPFAM" id="SSF57845">
    <property type="entry name" value="B-box zinc-binding domain"/>
    <property type="match status" value="1"/>
</dbReference>
<dbReference type="Gene3D" id="2.60.40.10">
    <property type="entry name" value="Immunoglobulins"/>
    <property type="match status" value="1"/>
</dbReference>
<dbReference type="PROSITE" id="PS50089">
    <property type="entry name" value="ZF_RING_2"/>
    <property type="match status" value="1"/>
</dbReference>
<dbReference type="SUPFAM" id="SSF81296">
    <property type="entry name" value="E set domains"/>
    <property type="match status" value="1"/>
</dbReference>
<dbReference type="GO" id="GO:0000209">
    <property type="term" value="P:protein polyubiquitination"/>
    <property type="evidence" value="ECO:0007669"/>
    <property type="project" value="TreeGrafter"/>
</dbReference>
<gene>
    <name evidence="14" type="ORF">RRG08_048625</name>
</gene>
<feature type="compositionally biased region" description="Low complexity" evidence="11">
    <location>
        <begin position="624"/>
        <end position="636"/>
    </location>
</feature>
<dbReference type="PANTHER" id="PTHR24104:SF57">
    <property type="entry name" value="BEE-MILK PROTEIN"/>
    <property type="match status" value="1"/>
</dbReference>
<feature type="repeat" description="NHL" evidence="10">
    <location>
        <begin position="736"/>
        <end position="777"/>
    </location>
</feature>
<feature type="repeat" description="Filamin" evidence="9">
    <location>
        <begin position="494"/>
        <end position="596"/>
    </location>
</feature>
<keyword evidence="6 8" id="KW-0863">Zinc-finger</keyword>
<dbReference type="PROSITE" id="PS50119">
    <property type="entry name" value="ZF_BBOX"/>
    <property type="match status" value="1"/>
</dbReference>
<evidence type="ECO:0000256" key="5">
    <source>
        <dbReference type="ARBA" id="ARBA00022737"/>
    </source>
</evidence>
<accession>A0AAE1DWD2</accession>
<feature type="repeat" description="NHL" evidence="10">
    <location>
        <begin position="828"/>
        <end position="871"/>
    </location>
</feature>
<keyword evidence="7" id="KW-0862">Zinc</keyword>
<dbReference type="Pfam" id="PF00097">
    <property type="entry name" value="zf-C3HC4"/>
    <property type="match status" value="1"/>
</dbReference>
<evidence type="ECO:0000256" key="8">
    <source>
        <dbReference type="PROSITE-ProRule" id="PRU00024"/>
    </source>
</evidence>
<keyword evidence="2" id="KW-0597">Phosphoprotein</keyword>